<dbReference type="GO" id="GO:0050511">
    <property type="term" value="F:undecaprenyldiphospho-muramoylpentapeptide beta-N-acetylglucosaminyltransferase activity"/>
    <property type="evidence" value="ECO:0007669"/>
    <property type="project" value="UniProtKB-UniRule"/>
</dbReference>
<evidence type="ECO:0000256" key="3">
    <source>
        <dbReference type="ARBA" id="ARBA00022475"/>
    </source>
</evidence>
<dbReference type="Gene3D" id="3.40.50.2000">
    <property type="entry name" value="Glycogen Phosphorylase B"/>
    <property type="match status" value="2"/>
</dbReference>
<dbReference type="GO" id="GO:0051301">
    <property type="term" value="P:cell division"/>
    <property type="evidence" value="ECO:0007669"/>
    <property type="project" value="UniProtKB-KW"/>
</dbReference>
<keyword evidence="15" id="KW-0808">Transferase</keyword>
<evidence type="ECO:0000256" key="10">
    <source>
        <dbReference type="ARBA" id="ARBA00022984"/>
    </source>
</evidence>
<dbReference type="eggNOG" id="COG0707">
    <property type="taxonomic scope" value="Bacteria"/>
</dbReference>
<dbReference type="Pfam" id="PF03033">
    <property type="entry name" value="Glyco_transf_28"/>
    <property type="match status" value="1"/>
</dbReference>
<evidence type="ECO:0000259" key="19">
    <source>
        <dbReference type="Pfam" id="PF03033"/>
    </source>
</evidence>
<keyword evidence="8 16" id="KW-0067">ATP-binding</keyword>
<dbReference type="Pfam" id="PF04101">
    <property type="entry name" value="Glyco_tran_28_C"/>
    <property type="match status" value="1"/>
</dbReference>
<comment type="caution">
    <text evidence="22">The sequence shown here is derived from an EMBL/GenBank/DDBJ whole genome shotgun (WGS) entry which is preliminary data.</text>
</comment>
<evidence type="ECO:0000256" key="7">
    <source>
        <dbReference type="ARBA" id="ARBA00022741"/>
    </source>
</evidence>
<dbReference type="GO" id="GO:0005524">
    <property type="term" value="F:ATP binding"/>
    <property type="evidence" value="ECO:0007669"/>
    <property type="project" value="UniProtKB-UniRule"/>
</dbReference>
<dbReference type="InterPro" id="IPR036565">
    <property type="entry name" value="Mur-like_cat_sf"/>
</dbReference>
<keyword evidence="12 15" id="KW-0131">Cell cycle</keyword>
<dbReference type="eggNOG" id="COG0773">
    <property type="taxonomic scope" value="Bacteria"/>
</dbReference>
<dbReference type="GO" id="GO:0009252">
    <property type="term" value="P:peptidoglycan biosynthetic process"/>
    <property type="evidence" value="ECO:0007669"/>
    <property type="project" value="UniProtKB-UniRule"/>
</dbReference>
<feature type="domain" description="Mur ligase C-terminal" evidence="18">
    <location>
        <begin position="712"/>
        <end position="851"/>
    </location>
</feature>
<comment type="catalytic activity">
    <reaction evidence="15">
        <text>di-trans,octa-cis-undecaprenyl diphospho-N-acetyl-alpha-D-muramoyl-L-alanyl-D-glutamyl-meso-2,6-diaminopimeloyl-D-alanyl-D-alanine + UDP-N-acetyl-alpha-D-glucosamine = di-trans,octa-cis-undecaprenyl diphospho-[N-acetyl-alpha-D-glucosaminyl-(1-&gt;4)]-N-acetyl-alpha-D-muramoyl-L-alanyl-D-glutamyl-meso-2,6-diaminopimeloyl-D-alanyl-D-alanine + UDP + H(+)</text>
        <dbReference type="Rhea" id="RHEA:31227"/>
        <dbReference type="ChEBI" id="CHEBI:15378"/>
        <dbReference type="ChEBI" id="CHEBI:57705"/>
        <dbReference type="ChEBI" id="CHEBI:58223"/>
        <dbReference type="ChEBI" id="CHEBI:61387"/>
        <dbReference type="ChEBI" id="CHEBI:61388"/>
        <dbReference type="EC" id="2.4.1.227"/>
    </reaction>
</comment>
<dbReference type="InterPro" id="IPR013221">
    <property type="entry name" value="Mur_ligase_cen"/>
</dbReference>
<dbReference type="Pfam" id="PF08245">
    <property type="entry name" value="Mur_ligase_M"/>
    <property type="match status" value="1"/>
</dbReference>
<dbReference type="HAMAP" id="MF_00033">
    <property type="entry name" value="MurG"/>
    <property type="match status" value="1"/>
</dbReference>
<dbReference type="InterPro" id="IPR050061">
    <property type="entry name" value="MurCDEF_pg_biosynth"/>
</dbReference>
<feature type="domain" description="Mur ligase central" evidence="21">
    <location>
        <begin position="493"/>
        <end position="689"/>
    </location>
</feature>
<dbReference type="Pfam" id="PF01225">
    <property type="entry name" value="Mur_ligase"/>
    <property type="match status" value="1"/>
</dbReference>
<evidence type="ECO:0000256" key="11">
    <source>
        <dbReference type="ARBA" id="ARBA00023136"/>
    </source>
</evidence>
<gene>
    <name evidence="15" type="primary">murG</name>
    <name evidence="16" type="synonym">murC</name>
    <name evidence="22" type="ORF">HMPREF9719_00255</name>
</gene>
<evidence type="ECO:0000256" key="15">
    <source>
        <dbReference type="HAMAP-Rule" id="MF_00033"/>
    </source>
</evidence>
<evidence type="ECO:0000256" key="9">
    <source>
        <dbReference type="ARBA" id="ARBA00022960"/>
    </source>
</evidence>
<protein>
    <recommendedName>
        <fullName evidence="15 16">Multifunctional fusion protein</fullName>
    </recommendedName>
    <domain>
        <recommendedName>
            <fullName evidence="15">UDP-N-acetylglucosamine--N-acetylmuramyl-(pentapeptide) pyrophosphoryl-undecaprenol N-acetylglucosamine transferase</fullName>
            <ecNumber evidence="15">2.4.1.227</ecNumber>
        </recommendedName>
        <alternativeName>
            <fullName evidence="15">Undecaprenyl-PP-MurNAc-pentapeptide-UDPGlcNAc GlcNAc transferase</fullName>
        </alternativeName>
    </domain>
    <domain>
        <recommendedName>
            <fullName evidence="16">UDP-N-acetylmuramate--L-alanine ligase</fullName>
            <ecNumber evidence="16">6.3.2.8</ecNumber>
        </recommendedName>
        <alternativeName>
            <fullName evidence="16">UDP-N-acetylmuramoyl-L-alanine synthetase</fullName>
        </alternativeName>
    </domain>
</protein>
<keyword evidence="13 15" id="KW-0961">Cell wall biogenesis/degradation</keyword>
<comment type="similarity">
    <text evidence="16">Belongs to the MurCDEF family.</text>
</comment>
<accession>K0YI50</accession>
<dbReference type="SUPFAM" id="SSF53623">
    <property type="entry name" value="MurD-like peptide ligases, catalytic domain"/>
    <property type="match status" value="1"/>
</dbReference>
<organism evidence="22 23">
    <name type="scientific">Corynebacterium otitidis ATCC 51513</name>
    <dbReference type="NCBI Taxonomy" id="883169"/>
    <lineage>
        <taxon>Bacteria</taxon>
        <taxon>Bacillati</taxon>
        <taxon>Actinomycetota</taxon>
        <taxon>Actinomycetes</taxon>
        <taxon>Mycobacteriales</taxon>
        <taxon>Corynebacteriaceae</taxon>
        <taxon>Corynebacterium</taxon>
    </lineage>
</organism>
<evidence type="ECO:0000256" key="12">
    <source>
        <dbReference type="ARBA" id="ARBA00023306"/>
    </source>
</evidence>
<evidence type="ECO:0000259" key="20">
    <source>
        <dbReference type="Pfam" id="PF04101"/>
    </source>
</evidence>
<dbReference type="InterPro" id="IPR007235">
    <property type="entry name" value="Glyco_trans_28_C"/>
</dbReference>
<keyword evidence="6 15" id="KW-0132">Cell division</keyword>
<evidence type="ECO:0000256" key="14">
    <source>
        <dbReference type="ARBA" id="ARBA00047833"/>
    </source>
</evidence>
<dbReference type="NCBIfam" id="TIGR01082">
    <property type="entry name" value="murC"/>
    <property type="match status" value="1"/>
</dbReference>
<proteinExistence type="inferred from homology"/>
<sequence length="868" mass="89549">MPNTSRAASSTRLLSVVVAGGGTAGHIEPALAVAEALERRFRARVTALGTTRGLERDIVPARGVDLRLIDPVPVPRKPSLKLFTLPAKVGRAVTQARKVLRDVEADAVVGFGGYVAAPAYLAARREGVAIYVHEANAKAGIANKLGMRLGGTGFTAIDGCGIDGERVGIPIREELADRSVRAAAARRGGELWPLDPAKATVLVTGGSQGARSINTALAGALDAILGAGVQVLHAYGKKNEAPEPREGYVPVPYIEDMQAAYGIADLVVCRCGAMTVAEVTAAGLPALYVPLPHGNGEQGLNAAPAVEAGAAELIDDAELDPTTLSEHVLQLTQDAARYGRMKKAASREADGSAALAIATRVVEDARKAGRLPEEAADEGRVDLSRVHMVGIGGAGMSGLAHILLARGSAVSGSDPATGETIDSLKEAGALVAAEHDADNLELSGAAPTVVVTSFKAIPEDNPELVEARKRGIPVIRRSELLAELMRGHRQVLIAGTHGKTSTTSMAVTAFRRAGLRPSFAIGGRLTNGGEGAGNDAGEAFVAEADESDASLLCYRPDIAVVTTVEPDHLDFFGTKEKYVEVFDRFVETITPGGHLVACLDDPGAAALAGRARARGVSVAAYGTAEAIEANPGIPAAGRIDSVEATATGSRVTVALLGPAAEGAGEEPLELALRVPGTHMALNALAALVAGRLAGGCTAPLVAGLTEYEGVRRRFDVRGTVGGGPADGATVVDDYAHHPTEVAAVLAAAREQAARRGAKVVCCFQPHLYSRTREFAEAFADALAAADELVVLDVFGAREKPVEGISGKTITDLVESRHPETPVVFEPDFDRAAETVAARVGGRDVVLTMGAGSVTRLAAPILEALEGRG</sequence>
<keyword evidence="11 15" id="KW-0472">Membrane</keyword>
<keyword evidence="9 15" id="KW-0133">Cell shape</keyword>
<dbReference type="HOGENOM" id="CLU_330359_0_0_11"/>
<comment type="subcellular location">
    <subcellularLocation>
        <location evidence="15">Cell membrane</location>
        <topology evidence="15">Peripheral membrane protein</topology>
        <orientation evidence="15">Cytoplasmic side</orientation>
    </subcellularLocation>
    <subcellularLocation>
        <location evidence="1 16">Cytoplasm</location>
    </subcellularLocation>
</comment>
<evidence type="ECO:0000256" key="4">
    <source>
        <dbReference type="ARBA" id="ARBA00022490"/>
    </source>
</evidence>
<evidence type="ECO:0000259" key="18">
    <source>
        <dbReference type="Pfam" id="PF02875"/>
    </source>
</evidence>
<dbReference type="STRING" id="29321.AAV33_05405"/>
<dbReference type="GO" id="GO:0005975">
    <property type="term" value="P:carbohydrate metabolic process"/>
    <property type="evidence" value="ECO:0007669"/>
    <property type="project" value="InterPro"/>
</dbReference>
<dbReference type="EMBL" id="AHAE01000016">
    <property type="protein sequence ID" value="EJZ82853.1"/>
    <property type="molecule type" value="Genomic_DNA"/>
</dbReference>
<keyword evidence="3 15" id="KW-1003">Cell membrane</keyword>
<feature type="binding site" evidence="15">
    <location>
        <position position="254"/>
    </location>
    <ligand>
        <name>UDP-N-acetyl-alpha-D-glucosamine</name>
        <dbReference type="ChEBI" id="CHEBI:57705"/>
    </ligand>
</feature>
<dbReference type="Gene3D" id="3.40.50.720">
    <property type="entry name" value="NAD(P)-binding Rossmann-like Domain"/>
    <property type="match status" value="1"/>
</dbReference>
<dbReference type="AlphaFoldDB" id="K0YI50"/>
<feature type="binding site" evidence="15">
    <location>
        <position position="136"/>
    </location>
    <ligand>
        <name>UDP-N-acetyl-alpha-D-glucosamine</name>
        <dbReference type="ChEBI" id="CHEBI:57705"/>
    </ligand>
</feature>
<dbReference type="UniPathway" id="UPA00219"/>
<dbReference type="GO" id="GO:0005886">
    <property type="term" value="C:plasma membrane"/>
    <property type="evidence" value="ECO:0007669"/>
    <property type="project" value="UniProtKB-SubCell"/>
</dbReference>
<evidence type="ECO:0000256" key="2">
    <source>
        <dbReference type="ARBA" id="ARBA00004752"/>
    </source>
</evidence>
<comment type="pathway">
    <text evidence="2 15">Cell wall biogenesis; peptidoglycan biosynthesis.</text>
</comment>
<feature type="domain" description="Glycosyltransferase family 28 N-terminal" evidence="19">
    <location>
        <begin position="16"/>
        <end position="146"/>
    </location>
</feature>
<dbReference type="GO" id="GO:0071555">
    <property type="term" value="P:cell wall organization"/>
    <property type="evidence" value="ECO:0007669"/>
    <property type="project" value="UniProtKB-KW"/>
</dbReference>
<comment type="catalytic activity">
    <reaction evidence="14 16">
        <text>UDP-N-acetyl-alpha-D-muramate + L-alanine + ATP = UDP-N-acetyl-alpha-D-muramoyl-L-alanine + ADP + phosphate + H(+)</text>
        <dbReference type="Rhea" id="RHEA:23372"/>
        <dbReference type="ChEBI" id="CHEBI:15378"/>
        <dbReference type="ChEBI" id="CHEBI:30616"/>
        <dbReference type="ChEBI" id="CHEBI:43474"/>
        <dbReference type="ChEBI" id="CHEBI:57972"/>
        <dbReference type="ChEBI" id="CHEBI:70757"/>
        <dbReference type="ChEBI" id="CHEBI:83898"/>
        <dbReference type="ChEBI" id="CHEBI:456216"/>
        <dbReference type="EC" id="6.3.2.8"/>
    </reaction>
</comment>
<evidence type="ECO:0000256" key="1">
    <source>
        <dbReference type="ARBA" id="ARBA00004496"/>
    </source>
</evidence>
<evidence type="ECO:0000313" key="23">
    <source>
        <dbReference type="Proteomes" id="UP000006078"/>
    </source>
</evidence>
<keyword evidence="23" id="KW-1185">Reference proteome</keyword>
<comment type="caution">
    <text evidence="15">Lacks conserved residue(s) required for the propagation of feature annotation.</text>
</comment>
<keyword evidence="4 16" id="KW-0963">Cytoplasm</keyword>
<evidence type="ECO:0000256" key="8">
    <source>
        <dbReference type="ARBA" id="ARBA00022840"/>
    </source>
</evidence>
<feature type="domain" description="Glycosyl transferase family 28 C-terminal" evidence="20">
    <location>
        <begin position="200"/>
        <end position="350"/>
    </location>
</feature>
<dbReference type="InterPro" id="IPR004276">
    <property type="entry name" value="GlycoTrans_28_N"/>
</dbReference>
<dbReference type="SUPFAM" id="SSF53756">
    <property type="entry name" value="UDP-Glycosyltransferase/glycogen phosphorylase"/>
    <property type="match status" value="1"/>
</dbReference>
<feature type="domain" description="Mur ligase N-terminal catalytic" evidence="17">
    <location>
        <begin position="386"/>
        <end position="488"/>
    </location>
</feature>
<keyword evidence="10 15" id="KW-0573">Peptidoglycan synthesis</keyword>
<feature type="binding site" evidence="15">
    <location>
        <begin position="23"/>
        <end position="25"/>
    </location>
    <ligand>
        <name>UDP-N-acetyl-alpha-D-glucosamine</name>
        <dbReference type="ChEBI" id="CHEBI:57705"/>
    </ligand>
</feature>
<dbReference type="HAMAP" id="MF_00046">
    <property type="entry name" value="MurC"/>
    <property type="match status" value="1"/>
</dbReference>
<dbReference type="PANTHER" id="PTHR43445:SF3">
    <property type="entry name" value="UDP-N-ACETYLMURAMATE--L-ALANINE LIGASE"/>
    <property type="match status" value="1"/>
</dbReference>
<comment type="similarity">
    <text evidence="15">Belongs to the glycosyltransferase 28 family. MurG subfamily.</text>
</comment>
<dbReference type="GO" id="GO:0005737">
    <property type="term" value="C:cytoplasm"/>
    <property type="evidence" value="ECO:0007669"/>
    <property type="project" value="UniProtKB-SubCell"/>
</dbReference>
<dbReference type="GO" id="GO:0008360">
    <property type="term" value="P:regulation of cell shape"/>
    <property type="evidence" value="ECO:0007669"/>
    <property type="project" value="UniProtKB-KW"/>
</dbReference>
<dbReference type="InterPro" id="IPR005758">
    <property type="entry name" value="UDP-N-AcMur_Ala_ligase_MurC"/>
</dbReference>
<dbReference type="InterPro" id="IPR036615">
    <property type="entry name" value="Mur_ligase_C_dom_sf"/>
</dbReference>
<evidence type="ECO:0000313" key="22">
    <source>
        <dbReference type="EMBL" id="EJZ82853.1"/>
    </source>
</evidence>
<feature type="binding site" evidence="15">
    <location>
        <position position="172"/>
    </location>
    <ligand>
        <name>UDP-N-acetyl-alpha-D-glucosamine</name>
        <dbReference type="ChEBI" id="CHEBI:57705"/>
    </ligand>
</feature>
<dbReference type="GO" id="GO:0051991">
    <property type="term" value="F:UDP-N-acetyl-D-glucosamine:N-acetylmuramoyl-L-alanyl-D-glutamyl-meso-2,6-diaminopimelyl-D-alanyl-D-alanine-diphosphoundecaprenol 4-beta-N-acetylglucosaminlytransferase activity"/>
    <property type="evidence" value="ECO:0007669"/>
    <property type="project" value="RHEA"/>
</dbReference>
<dbReference type="InterPro" id="IPR000713">
    <property type="entry name" value="Mur_ligase_N"/>
</dbReference>
<dbReference type="InterPro" id="IPR004101">
    <property type="entry name" value="Mur_ligase_C"/>
</dbReference>
<comment type="function">
    <text evidence="15">Cell wall formation. Catalyzes the transfer of a GlcNAc subunit on undecaprenyl-pyrophosphoryl-MurNAc-pentapeptide (lipid intermediate I) to form undecaprenyl-pyrophosphoryl-MurNAc-(pentapeptide)GlcNAc (lipid intermediate II).</text>
</comment>
<dbReference type="Gene3D" id="3.90.190.20">
    <property type="entry name" value="Mur ligase, C-terminal domain"/>
    <property type="match status" value="1"/>
</dbReference>
<feature type="binding site" evidence="15">
    <location>
        <position position="207"/>
    </location>
    <ligand>
        <name>UDP-N-acetyl-alpha-D-glucosamine</name>
        <dbReference type="ChEBI" id="CHEBI:57705"/>
    </ligand>
</feature>
<dbReference type="CDD" id="cd03785">
    <property type="entry name" value="GT28_MurG"/>
    <property type="match status" value="1"/>
</dbReference>
<keyword evidence="5 16" id="KW-0436">Ligase</keyword>
<name>K0YI50_9CORY</name>
<dbReference type="EC" id="2.4.1.227" evidence="15"/>
<dbReference type="Gene3D" id="3.40.1190.10">
    <property type="entry name" value="Mur-like, catalytic domain"/>
    <property type="match status" value="1"/>
</dbReference>
<dbReference type="SUPFAM" id="SSF53244">
    <property type="entry name" value="MurD-like peptide ligases, peptide-binding domain"/>
    <property type="match status" value="1"/>
</dbReference>
<evidence type="ECO:0000256" key="6">
    <source>
        <dbReference type="ARBA" id="ARBA00022618"/>
    </source>
</evidence>
<feature type="binding site" evidence="15">
    <location>
        <position position="298"/>
    </location>
    <ligand>
        <name>UDP-N-acetyl-alpha-D-glucosamine</name>
        <dbReference type="ChEBI" id="CHEBI:57705"/>
    </ligand>
</feature>
<dbReference type="OrthoDB" id="9804126at2"/>
<dbReference type="InterPro" id="IPR006009">
    <property type="entry name" value="GlcNAc_MurG"/>
</dbReference>
<evidence type="ECO:0000256" key="16">
    <source>
        <dbReference type="HAMAP-Rule" id="MF_00046"/>
    </source>
</evidence>
<keyword evidence="7 16" id="KW-0547">Nucleotide-binding</keyword>
<reference evidence="22 23" key="1">
    <citation type="submission" date="2012-08" db="EMBL/GenBank/DDBJ databases">
        <title>The Genome Sequence of Turicella otitidis ATCC 51513.</title>
        <authorList>
            <consortium name="The Broad Institute Genome Sequencing Platform"/>
            <person name="Earl A."/>
            <person name="Ward D."/>
            <person name="Feldgarden M."/>
            <person name="Gevers D."/>
            <person name="Huys G."/>
            <person name="Walker B."/>
            <person name="Young S.K."/>
            <person name="Zeng Q."/>
            <person name="Gargeya S."/>
            <person name="Fitzgerald M."/>
            <person name="Haas B."/>
            <person name="Abouelleil A."/>
            <person name="Alvarado L."/>
            <person name="Arachchi H.M."/>
            <person name="Berlin A.M."/>
            <person name="Chapman S.B."/>
            <person name="Goldberg J."/>
            <person name="Griggs A."/>
            <person name="Gujja S."/>
            <person name="Hansen M."/>
            <person name="Howarth C."/>
            <person name="Imamovic A."/>
            <person name="Larimer J."/>
            <person name="McCowen C."/>
            <person name="Montmayeur A."/>
            <person name="Murphy C."/>
            <person name="Neiman D."/>
            <person name="Pearson M."/>
            <person name="Priest M."/>
            <person name="Roberts A."/>
            <person name="Saif S."/>
            <person name="Shea T."/>
            <person name="Sisk P."/>
            <person name="Sykes S."/>
            <person name="Wortman J."/>
            <person name="Nusbaum C."/>
            <person name="Birren B."/>
        </authorList>
    </citation>
    <scope>NUCLEOTIDE SEQUENCE [LARGE SCALE GENOMIC DNA]</scope>
    <source>
        <strain evidence="22 23">ATCC 51513</strain>
    </source>
</reference>
<evidence type="ECO:0000256" key="5">
    <source>
        <dbReference type="ARBA" id="ARBA00022598"/>
    </source>
</evidence>
<evidence type="ECO:0000256" key="13">
    <source>
        <dbReference type="ARBA" id="ARBA00023316"/>
    </source>
</evidence>
<evidence type="ECO:0000259" key="17">
    <source>
        <dbReference type="Pfam" id="PF01225"/>
    </source>
</evidence>
<dbReference type="SUPFAM" id="SSF51984">
    <property type="entry name" value="MurCD N-terminal domain"/>
    <property type="match status" value="1"/>
</dbReference>
<dbReference type="GO" id="GO:0008763">
    <property type="term" value="F:UDP-N-acetylmuramate-L-alanine ligase activity"/>
    <property type="evidence" value="ECO:0007669"/>
    <property type="project" value="UniProtKB-UniRule"/>
</dbReference>
<dbReference type="EC" id="6.3.2.8" evidence="16"/>
<dbReference type="Proteomes" id="UP000006078">
    <property type="component" value="Unassembled WGS sequence"/>
</dbReference>
<dbReference type="Pfam" id="PF02875">
    <property type="entry name" value="Mur_ligase_C"/>
    <property type="match status" value="1"/>
</dbReference>
<feature type="binding site" evidence="16">
    <location>
        <begin position="495"/>
        <end position="501"/>
    </location>
    <ligand>
        <name>ATP</name>
        <dbReference type="ChEBI" id="CHEBI:30616"/>
    </ligand>
</feature>
<evidence type="ECO:0000259" key="21">
    <source>
        <dbReference type="Pfam" id="PF08245"/>
    </source>
</evidence>
<dbReference type="PATRIC" id="fig|883169.3.peg.239"/>
<dbReference type="PANTHER" id="PTHR43445">
    <property type="entry name" value="UDP-N-ACETYLMURAMATE--L-ALANINE LIGASE-RELATED"/>
    <property type="match status" value="1"/>
</dbReference>
<keyword evidence="15" id="KW-0328">Glycosyltransferase</keyword>